<keyword evidence="7" id="KW-1185">Reference proteome</keyword>
<keyword evidence="3 5" id="KW-1133">Transmembrane helix</keyword>
<evidence type="ECO:0000256" key="3">
    <source>
        <dbReference type="ARBA" id="ARBA00022989"/>
    </source>
</evidence>
<comment type="caution">
    <text evidence="6">The sequence shown here is derived from an EMBL/GenBank/DDBJ whole genome shotgun (WGS) entry which is preliminary data.</text>
</comment>
<dbReference type="OrthoDB" id="1679205at2"/>
<dbReference type="Pfam" id="PF02659">
    <property type="entry name" value="Mntp"/>
    <property type="match status" value="2"/>
</dbReference>
<feature type="transmembrane region" description="Helical" evidence="5">
    <location>
        <begin position="34"/>
        <end position="56"/>
    </location>
</feature>
<keyword evidence="2 5" id="KW-0812">Transmembrane</keyword>
<protein>
    <submittedName>
        <fullName evidence="6">Sporulation membrane protein YtaF</fullName>
    </submittedName>
</protein>
<dbReference type="InterPro" id="IPR003810">
    <property type="entry name" value="Mntp/YtaF"/>
</dbReference>
<dbReference type="InterPro" id="IPR014205">
    <property type="entry name" value="Spore_YtaF"/>
</dbReference>
<evidence type="ECO:0000256" key="2">
    <source>
        <dbReference type="ARBA" id="ARBA00022692"/>
    </source>
</evidence>
<feature type="transmembrane region" description="Helical" evidence="5">
    <location>
        <begin position="68"/>
        <end position="86"/>
    </location>
</feature>
<sequence>MTMFFKLSIFILAFAVSLDNFSTGFTYGLRKMRIPLKSVLIIAICSGVSLFISMLFGKSLLTFMQPEVANRIGGTILILIGAWVLFQFFRSRHEQEDDEAVLEEKVVLNLEIRSLGFVIHILKKPTSADFDRSGTITGIEAFMLGIALSLDAFGAGIGAAMMGYSSYLLSILVTLMSFLFVSGGLKLGNIFSHLSWMKKVSFLPGILLILIGIYKF</sequence>
<reference evidence="6 7" key="1">
    <citation type="submission" date="2020-03" db="EMBL/GenBank/DDBJ databases">
        <title>Bacillus aquiflavi sp. nov., isolated from yellow water of strong flavor Chinese baijiu in Yibin region of China.</title>
        <authorList>
            <person name="Xie J."/>
        </authorList>
    </citation>
    <scope>NUCLEOTIDE SEQUENCE [LARGE SCALE GENOMIC DNA]</scope>
    <source>
        <strain evidence="6 7">Gsoil 114</strain>
    </source>
</reference>
<gene>
    <name evidence="6" type="primary">ytaF</name>
    <name evidence="6" type="ORF">G4D61_14295</name>
</gene>
<keyword evidence="1" id="KW-1003">Cell membrane</keyword>
<dbReference type="AlphaFoldDB" id="A0A6M0P8R1"/>
<proteinExistence type="predicted"/>
<dbReference type="Proteomes" id="UP000476934">
    <property type="component" value="Unassembled WGS sequence"/>
</dbReference>
<feature type="transmembrane region" description="Helical" evidence="5">
    <location>
        <begin position="142"/>
        <end position="161"/>
    </location>
</feature>
<evidence type="ECO:0000256" key="1">
    <source>
        <dbReference type="ARBA" id="ARBA00022475"/>
    </source>
</evidence>
<evidence type="ECO:0000313" key="6">
    <source>
        <dbReference type="EMBL" id="NEY21116.1"/>
    </source>
</evidence>
<evidence type="ECO:0000256" key="5">
    <source>
        <dbReference type="SAM" id="Phobius"/>
    </source>
</evidence>
<dbReference type="PANTHER" id="PTHR35529:SF2">
    <property type="entry name" value="SPORULATION PROTEIN YTAF-RELATED"/>
    <property type="match status" value="1"/>
</dbReference>
<name>A0A6M0P8R1_9BACI</name>
<dbReference type="NCBIfam" id="TIGR02840">
    <property type="entry name" value="spore_YtaF"/>
    <property type="match status" value="1"/>
</dbReference>
<accession>A0A6M0P8R1</accession>
<organism evidence="6 7">
    <name type="scientific">Heyndrickxia ginsengihumi</name>
    <dbReference type="NCBI Taxonomy" id="363870"/>
    <lineage>
        <taxon>Bacteria</taxon>
        <taxon>Bacillati</taxon>
        <taxon>Bacillota</taxon>
        <taxon>Bacilli</taxon>
        <taxon>Bacillales</taxon>
        <taxon>Bacillaceae</taxon>
        <taxon>Heyndrickxia</taxon>
    </lineage>
</organism>
<keyword evidence="4 5" id="KW-0472">Membrane</keyword>
<evidence type="ECO:0000256" key="4">
    <source>
        <dbReference type="ARBA" id="ARBA00023136"/>
    </source>
</evidence>
<dbReference type="EMBL" id="JAAIWK010000026">
    <property type="protein sequence ID" value="NEY21116.1"/>
    <property type="molecule type" value="Genomic_DNA"/>
</dbReference>
<evidence type="ECO:0000313" key="7">
    <source>
        <dbReference type="Proteomes" id="UP000476934"/>
    </source>
</evidence>
<dbReference type="PANTHER" id="PTHR35529">
    <property type="entry name" value="MANGANESE EFFLUX PUMP MNTP-RELATED"/>
    <property type="match status" value="1"/>
</dbReference>
<feature type="transmembrane region" description="Helical" evidence="5">
    <location>
        <begin position="197"/>
        <end position="214"/>
    </location>
</feature>
<feature type="transmembrane region" description="Helical" evidence="5">
    <location>
        <begin position="167"/>
        <end position="185"/>
    </location>
</feature>